<evidence type="ECO:0000256" key="1">
    <source>
        <dbReference type="SAM" id="Phobius"/>
    </source>
</evidence>
<organism evidence="3 4">
    <name type="scientific">Armillaria novae-zelandiae</name>
    <dbReference type="NCBI Taxonomy" id="153914"/>
    <lineage>
        <taxon>Eukaryota</taxon>
        <taxon>Fungi</taxon>
        <taxon>Dikarya</taxon>
        <taxon>Basidiomycota</taxon>
        <taxon>Agaricomycotina</taxon>
        <taxon>Agaricomycetes</taxon>
        <taxon>Agaricomycetidae</taxon>
        <taxon>Agaricales</taxon>
        <taxon>Marasmiineae</taxon>
        <taxon>Physalacriaceae</taxon>
        <taxon>Armillaria</taxon>
    </lineage>
</organism>
<dbReference type="AlphaFoldDB" id="A0AA39KGH8"/>
<evidence type="ECO:0000259" key="2">
    <source>
        <dbReference type="Pfam" id="PF01243"/>
    </source>
</evidence>
<name>A0AA39KGH8_9AGAR</name>
<dbReference type="PANTHER" id="PTHR39336">
    <property type="entry name" value="PYRIDOXAMINE PHOSPHATE OXIDASE FAMILY PROTEIN (AFU_ORTHOLOGUE AFUA_6G11440)"/>
    <property type="match status" value="1"/>
</dbReference>
<keyword evidence="1" id="KW-1133">Transmembrane helix</keyword>
<dbReference type="InterPro" id="IPR011576">
    <property type="entry name" value="Pyridox_Oxase_N"/>
</dbReference>
<dbReference type="InterPro" id="IPR012349">
    <property type="entry name" value="Split_barrel_FMN-bd"/>
</dbReference>
<proteinExistence type="predicted"/>
<dbReference type="EMBL" id="JAUEPR010000244">
    <property type="protein sequence ID" value="KAK0459431.1"/>
    <property type="molecule type" value="Genomic_DNA"/>
</dbReference>
<keyword evidence="4" id="KW-1185">Reference proteome</keyword>
<gene>
    <name evidence="3" type="ORF">IW261DRAFT_1351622</name>
</gene>
<sequence>MGKFYDEIPEYVMAMIKKQHMFWVATAPLSADGHVNISSKGVEGTFHIIDSHTVWYEDLSGSGVETISHLRENGRITILFNAFEGPPSIVRLFGCGNFYEFGTSEYNAFIPPETRHPGSRAVIMIDVHKVGTSCGYAVPFYEFRSHRTRLLETAAKCELADIEAEEADNATISQPPRPDDGLKQYWIQHNVQSIDGLPGMAFGQHSMDKFQTRGKVYKKDVESVSIKSFLEQLDMRFILGFSLGVTATAASNLLFYDQFLLSGRSAWHAMSGLRTRPFLIGTLRRYHHHHLSSRTTMGKFYDEIPRYVMAMIQKQHMFWVATAPLSADGHINVSSKGVEGTFHIVDSHTVWYEDLSGSGVETISHLRENGRITILFNAFEGPPSIVRLFGRGKFYEFGTPEYNALIRPETRHPGSRAVIMIDVHKVGPSCGYAVPFYEFKSHRTRLLEFAAKRELADIEAEEADSAVCEPPRTGNGLKQYWVQESTQSIDGLPGMAFGQHSTDKFQTRGKVFKKDDESVSMKGFLEQLDARFILGFSLGVAATAASNFLFYRR</sequence>
<dbReference type="Pfam" id="PF01243">
    <property type="entry name" value="PNPOx_N"/>
    <property type="match status" value="1"/>
</dbReference>
<accession>A0AA39KGH8</accession>
<protein>
    <recommendedName>
        <fullName evidence="2">Pyridoxamine 5'-phosphate oxidase N-terminal domain-containing protein</fullName>
    </recommendedName>
</protein>
<evidence type="ECO:0000313" key="4">
    <source>
        <dbReference type="Proteomes" id="UP001175227"/>
    </source>
</evidence>
<dbReference type="SUPFAM" id="SSF50475">
    <property type="entry name" value="FMN-binding split barrel"/>
    <property type="match status" value="2"/>
</dbReference>
<keyword evidence="1" id="KW-0812">Transmembrane</keyword>
<feature type="transmembrane region" description="Helical" evidence="1">
    <location>
        <begin position="532"/>
        <end position="551"/>
    </location>
</feature>
<keyword evidence="1" id="KW-0472">Membrane</keyword>
<reference evidence="3" key="1">
    <citation type="submission" date="2023-06" db="EMBL/GenBank/DDBJ databases">
        <authorList>
            <consortium name="Lawrence Berkeley National Laboratory"/>
            <person name="Ahrendt S."/>
            <person name="Sahu N."/>
            <person name="Indic B."/>
            <person name="Wong-Bajracharya J."/>
            <person name="Merenyi Z."/>
            <person name="Ke H.-M."/>
            <person name="Monk M."/>
            <person name="Kocsube S."/>
            <person name="Drula E."/>
            <person name="Lipzen A."/>
            <person name="Balint B."/>
            <person name="Henrissat B."/>
            <person name="Andreopoulos B."/>
            <person name="Martin F.M."/>
            <person name="Harder C.B."/>
            <person name="Rigling D."/>
            <person name="Ford K.L."/>
            <person name="Foster G.D."/>
            <person name="Pangilinan J."/>
            <person name="Papanicolaou A."/>
            <person name="Barry K."/>
            <person name="LaButti K."/>
            <person name="Viragh M."/>
            <person name="Koriabine M."/>
            <person name="Yan M."/>
            <person name="Riley R."/>
            <person name="Champramary S."/>
            <person name="Plett K.L."/>
            <person name="Tsai I.J."/>
            <person name="Slot J."/>
            <person name="Sipos G."/>
            <person name="Plett J."/>
            <person name="Nagy L.G."/>
            <person name="Grigoriev I.V."/>
        </authorList>
    </citation>
    <scope>NUCLEOTIDE SEQUENCE</scope>
    <source>
        <strain evidence="3">ICMP 16352</strain>
    </source>
</reference>
<dbReference type="Gene3D" id="2.30.110.10">
    <property type="entry name" value="Electron Transport, Fmn-binding Protein, Chain A"/>
    <property type="match status" value="2"/>
</dbReference>
<evidence type="ECO:0000313" key="3">
    <source>
        <dbReference type="EMBL" id="KAK0459431.1"/>
    </source>
</evidence>
<dbReference type="PANTHER" id="PTHR39336:SF3">
    <property type="entry name" value="PYRIDOXAMINE PHOSPHATE OXIDASE"/>
    <property type="match status" value="1"/>
</dbReference>
<feature type="domain" description="Pyridoxamine 5'-phosphate oxidase N-terminal" evidence="2">
    <location>
        <begin position="309"/>
        <end position="426"/>
    </location>
</feature>
<comment type="caution">
    <text evidence="3">The sequence shown here is derived from an EMBL/GenBank/DDBJ whole genome shotgun (WGS) entry which is preliminary data.</text>
</comment>
<dbReference type="Proteomes" id="UP001175227">
    <property type="component" value="Unassembled WGS sequence"/>
</dbReference>